<accession>A0A5B7GE42</accession>
<feature type="compositionally biased region" description="Basic and acidic residues" evidence="1">
    <location>
        <begin position="59"/>
        <end position="68"/>
    </location>
</feature>
<organism evidence="2 3">
    <name type="scientific">Portunus trituberculatus</name>
    <name type="common">Swimming crab</name>
    <name type="synonym">Neptunus trituberculatus</name>
    <dbReference type="NCBI Taxonomy" id="210409"/>
    <lineage>
        <taxon>Eukaryota</taxon>
        <taxon>Metazoa</taxon>
        <taxon>Ecdysozoa</taxon>
        <taxon>Arthropoda</taxon>
        <taxon>Crustacea</taxon>
        <taxon>Multicrustacea</taxon>
        <taxon>Malacostraca</taxon>
        <taxon>Eumalacostraca</taxon>
        <taxon>Eucarida</taxon>
        <taxon>Decapoda</taxon>
        <taxon>Pleocyemata</taxon>
        <taxon>Brachyura</taxon>
        <taxon>Eubrachyura</taxon>
        <taxon>Portunoidea</taxon>
        <taxon>Portunidae</taxon>
        <taxon>Portuninae</taxon>
        <taxon>Portunus</taxon>
    </lineage>
</organism>
<keyword evidence="3" id="KW-1185">Reference proteome</keyword>
<gene>
    <name evidence="2" type="ORF">E2C01_051198</name>
</gene>
<sequence length="68" mass="7529">MTRKDTVSLTVTAPPQAVLPRPAYCPPVYCPHRLGSSSETNTRLCVRTAPSSSSFPLPPRRENMEERS</sequence>
<proteinExistence type="predicted"/>
<evidence type="ECO:0000313" key="2">
    <source>
        <dbReference type="EMBL" id="MPC57222.1"/>
    </source>
</evidence>
<comment type="caution">
    <text evidence="2">The sequence shown here is derived from an EMBL/GenBank/DDBJ whole genome shotgun (WGS) entry which is preliminary data.</text>
</comment>
<protein>
    <submittedName>
        <fullName evidence="2">Uncharacterized protein</fullName>
    </submittedName>
</protein>
<evidence type="ECO:0000313" key="3">
    <source>
        <dbReference type="Proteomes" id="UP000324222"/>
    </source>
</evidence>
<name>A0A5B7GE42_PORTR</name>
<dbReference type="AlphaFoldDB" id="A0A5B7GE42"/>
<evidence type="ECO:0000256" key="1">
    <source>
        <dbReference type="SAM" id="MobiDB-lite"/>
    </source>
</evidence>
<reference evidence="2 3" key="1">
    <citation type="submission" date="2019-05" db="EMBL/GenBank/DDBJ databases">
        <title>Another draft genome of Portunus trituberculatus and its Hox gene families provides insights of decapod evolution.</title>
        <authorList>
            <person name="Jeong J.-H."/>
            <person name="Song I."/>
            <person name="Kim S."/>
            <person name="Choi T."/>
            <person name="Kim D."/>
            <person name="Ryu S."/>
            <person name="Kim W."/>
        </authorList>
    </citation>
    <scope>NUCLEOTIDE SEQUENCE [LARGE SCALE GENOMIC DNA]</scope>
    <source>
        <tissue evidence="2">Muscle</tissue>
    </source>
</reference>
<dbReference type="Proteomes" id="UP000324222">
    <property type="component" value="Unassembled WGS sequence"/>
</dbReference>
<dbReference type="EMBL" id="VSRR010014606">
    <property type="protein sequence ID" value="MPC57222.1"/>
    <property type="molecule type" value="Genomic_DNA"/>
</dbReference>
<feature type="region of interest" description="Disordered" evidence="1">
    <location>
        <begin position="47"/>
        <end position="68"/>
    </location>
</feature>